<dbReference type="GO" id="GO:0001671">
    <property type="term" value="F:ATPase activator activity"/>
    <property type="evidence" value="ECO:0007669"/>
    <property type="project" value="TreeGrafter"/>
</dbReference>
<dbReference type="Pfam" id="PF20520">
    <property type="entry name" value="Ac45-VOA1_TM"/>
    <property type="match status" value="1"/>
</dbReference>
<dbReference type="EMBL" id="JAWQEG010006709">
    <property type="protein sequence ID" value="KAK3854095.1"/>
    <property type="molecule type" value="Genomic_DNA"/>
</dbReference>
<protein>
    <recommendedName>
        <fullName evidence="8">V-type proton ATPase subunit S1/VOA1 transmembrane domain-containing protein</fullName>
    </recommendedName>
</protein>
<comment type="subcellular location">
    <subcellularLocation>
        <location evidence="1">Membrane</location>
        <topology evidence="1">Single-pass membrane protein</topology>
    </subcellularLocation>
</comment>
<dbReference type="PANTHER" id="PTHR12471:SF7">
    <property type="entry name" value="V-TYPE PROTON ATPASE SUBUNIT S1"/>
    <property type="match status" value="1"/>
</dbReference>
<keyword evidence="4 6" id="KW-1133">Transmembrane helix</keyword>
<accession>A0AAE1BSG4</accession>
<evidence type="ECO:0000256" key="7">
    <source>
        <dbReference type="SAM" id="SignalP"/>
    </source>
</evidence>
<evidence type="ECO:0000256" key="2">
    <source>
        <dbReference type="ARBA" id="ARBA00009037"/>
    </source>
</evidence>
<evidence type="ECO:0000313" key="9">
    <source>
        <dbReference type="EMBL" id="KAK3854095.1"/>
    </source>
</evidence>
<dbReference type="Proteomes" id="UP001286313">
    <property type="component" value="Unassembled WGS sequence"/>
</dbReference>
<name>A0AAE1BSG4_PETCI</name>
<reference evidence="9" key="1">
    <citation type="submission" date="2023-10" db="EMBL/GenBank/DDBJ databases">
        <title>Genome assemblies of two species of porcelain crab, Petrolisthes cinctipes and Petrolisthes manimaculis (Anomura: Porcellanidae).</title>
        <authorList>
            <person name="Angst P."/>
        </authorList>
    </citation>
    <scope>NUCLEOTIDE SEQUENCE</scope>
    <source>
        <strain evidence="9">PB745_01</strain>
        <tissue evidence="9">Gill</tissue>
    </source>
</reference>
<organism evidence="9 10">
    <name type="scientific">Petrolisthes cinctipes</name>
    <name type="common">Flat porcelain crab</name>
    <dbReference type="NCBI Taxonomy" id="88211"/>
    <lineage>
        <taxon>Eukaryota</taxon>
        <taxon>Metazoa</taxon>
        <taxon>Ecdysozoa</taxon>
        <taxon>Arthropoda</taxon>
        <taxon>Crustacea</taxon>
        <taxon>Multicrustacea</taxon>
        <taxon>Malacostraca</taxon>
        <taxon>Eumalacostraca</taxon>
        <taxon>Eucarida</taxon>
        <taxon>Decapoda</taxon>
        <taxon>Pleocyemata</taxon>
        <taxon>Anomura</taxon>
        <taxon>Galatheoidea</taxon>
        <taxon>Porcellanidae</taxon>
        <taxon>Petrolisthes</taxon>
    </lineage>
</organism>
<evidence type="ECO:0000256" key="4">
    <source>
        <dbReference type="ARBA" id="ARBA00022989"/>
    </source>
</evidence>
<dbReference type="InterPro" id="IPR046756">
    <property type="entry name" value="VAS1/VOA1_TM"/>
</dbReference>
<dbReference type="Gene3D" id="2.40.160.110">
    <property type="match status" value="1"/>
</dbReference>
<dbReference type="PROSITE" id="PS51257">
    <property type="entry name" value="PROKAR_LIPOPROTEIN"/>
    <property type="match status" value="1"/>
</dbReference>
<evidence type="ECO:0000256" key="3">
    <source>
        <dbReference type="ARBA" id="ARBA00022692"/>
    </source>
</evidence>
<feature type="chain" id="PRO_5042029850" description="V-type proton ATPase subunit S1/VOA1 transmembrane domain-containing protein" evidence="7">
    <location>
        <begin position="33"/>
        <end position="461"/>
    </location>
</feature>
<keyword evidence="5 6" id="KW-0472">Membrane</keyword>
<dbReference type="PANTHER" id="PTHR12471">
    <property type="entry name" value="VACUOLAR ATP SYNTHASE SUBUNIT S1"/>
    <property type="match status" value="1"/>
</dbReference>
<keyword evidence="7" id="KW-0732">Signal</keyword>
<gene>
    <name evidence="9" type="ORF">Pcinc_039401</name>
</gene>
<dbReference type="GO" id="GO:0030641">
    <property type="term" value="P:regulation of cellular pH"/>
    <property type="evidence" value="ECO:0007669"/>
    <property type="project" value="TreeGrafter"/>
</dbReference>
<evidence type="ECO:0000259" key="8">
    <source>
        <dbReference type="Pfam" id="PF20520"/>
    </source>
</evidence>
<evidence type="ECO:0000256" key="1">
    <source>
        <dbReference type="ARBA" id="ARBA00004167"/>
    </source>
</evidence>
<dbReference type="InterPro" id="IPR008388">
    <property type="entry name" value="Ac45_acc_su"/>
</dbReference>
<keyword evidence="3 6" id="KW-0812">Transmembrane</keyword>
<comment type="similarity">
    <text evidence="2">Belongs to the vacuolar ATPase subunit S1 family.</text>
</comment>
<evidence type="ECO:0000313" key="10">
    <source>
        <dbReference type="Proteomes" id="UP001286313"/>
    </source>
</evidence>
<comment type="caution">
    <text evidence="9">The sequence shown here is derived from an EMBL/GenBank/DDBJ whole genome shotgun (WGS) entry which is preliminary data.</text>
</comment>
<evidence type="ECO:0000256" key="6">
    <source>
        <dbReference type="SAM" id="Phobius"/>
    </source>
</evidence>
<proteinExistence type="inferred from homology"/>
<feature type="transmembrane region" description="Helical" evidence="6">
    <location>
        <begin position="415"/>
        <end position="436"/>
    </location>
</feature>
<feature type="domain" description="V-type proton ATPase subunit S1/VOA1 transmembrane" evidence="8">
    <location>
        <begin position="409"/>
        <end position="447"/>
    </location>
</feature>
<dbReference type="AlphaFoldDB" id="A0AAE1BSG4"/>
<sequence>MIIVCREGIMAAREVILSIIFLVSLASCGVEAKQHVPVLVWNNNQASDGVPAVSALQYINYNTFQSKYLHAFQPKNILLFIQDALSIEDLSSHAGEFQHVNRLMQEGHSLYLPNVEDAAHLAHDLPTHGYSVEVLEPGIPVAGLNLKQQDDNLIVVKLPSTLTNPSRKRALQKADEVIVNVISKIGEQREFTVIFTGLKPSVENKGEEQYEERIRVSRSLQQSKPEYPVGFHYSKCVYIYFFNDMVLNFYQGNDTRSEKKLIYSVAINESLAMDEGELTGDCTQKHQSITLKYNNVVINNHTHSQLDLHQLDLHYHFQLVGDEWSFTYVHTILTPGSTDTVDFKPQNSDITGIPIRMSYSCSQKITLRSNNTDPETNSYYTLVLNGVQMQPRTENFPAIKFSGAWDCVGFFTVPILSSVFVTFLLLVILSVGMFMLSDIKTMDRFDDPKRPAILVPTAGTD</sequence>
<evidence type="ECO:0000256" key="5">
    <source>
        <dbReference type="ARBA" id="ARBA00023136"/>
    </source>
</evidence>
<dbReference type="GO" id="GO:0033176">
    <property type="term" value="C:proton-transporting V-type ATPase complex"/>
    <property type="evidence" value="ECO:0007669"/>
    <property type="project" value="TreeGrafter"/>
</dbReference>
<keyword evidence="10" id="KW-1185">Reference proteome</keyword>
<feature type="signal peptide" evidence="7">
    <location>
        <begin position="1"/>
        <end position="32"/>
    </location>
</feature>